<dbReference type="InterPro" id="IPR029058">
    <property type="entry name" value="AB_hydrolase_fold"/>
</dbReference>
<dbReference type="PANTHER" id="PTHR10039">
    <property type="entry name" value="AMELOGENIN"/>
    <property type="match status" value="1"/>
</dbReference>
<protein>
    <recommendedName>
        <fullName evidence="3">Nephrocystin 3-like N-terminal domain-containing protein</fullName>
    </recommendedName>
</protein>
<proteinExistence type="predicted"/>
<dbReference type="SUPFAM" id="SSF52540">
    <property type="entry name" value="P-loop containing nucleoside triphosphate hydrolases"/>
    <property type="match status" value="1"/>
</dbReference>
<dbReference type="OrthoDB" id="194358at2759"/>
<dbReference type="Gene3D" id="3.40.50.300">
    <property type="entry name" value="P-loop containing nucleotide triphosphate hydrolases"/>
    <property type="match status" value="1"/>
</dbReference>
<reference evidence="4 5" key="1">
    <citation type="journal article" date="2018" name="IMA Fungus">
        <title>IMA Genome-F 9: Draft genome sequence of Annulohypoxylon stygium, Aspergillus mulundensis, Berkeleyomyces basicola (syn. Thielaviopsis basicola), Ceratocystis smalleyi, two Cercospora beticola strains, Coleophoma cylindrospora, Fusarium fracticaudum, Phialophora cf. hyalina, and Morchella septimelata.</title>
        <authorList>
            <person name="Wingfield B.D."/>
            <person name="Bills G.F."/>
            <person name="Dong Y."/>
            <person name="Huang W."/>
            <person name="Nel W.J."/>
            <person name="Swalarsk-Parry B.S."/>
            <person name="Vaghefi N."/>
            <person name="Wilken P.M."/>
            <person name="An Z."/>
            <person name="de Beer Z.W."/>
            <person name="De Vos L."/>
            <person name="Chen L."/>
            <person name="Duong T.A."/>
            <person name="Gao Y."/>
            <person name="Hammerbacher A."/>
            <person name="Kikkert J.R."/>
            <person name="Li Y."/>
            <person name="Li H."/>
            <person name="Li K."/>
            <person name="Li Q."/>
            <person name="Liu X."/>
            <person name="Ma X."/>
            <person name="Naidoo K."/>
            <person name="Pethybridge S.J."/>
            <person name="Sun J."/>
            <person name="Steenkamp E.T."/>
            <person name="van der Nest M.A."/>
            <person name="van Wyk S."/>
            <person name="Wingfield M.J."/>
            <person name="Xiong C."/>
            <person name="Yue Q."/>
            <person name="Zhang X."/>
        </authorList>
    </citation>
    <scope>NUCLEOTIDE SEQUENCE [LARGE SCALE GENOMIC DNA]</scope>
    <source>
        <strain evidence="4 5">BP6252</strain>
    </source>
</reference>
<keyword evidence="5" id="KW-1185">Reference proteome</keyword>
<dbReference type="InterPro" id="IPR036322">
    <property type="entry name" value="WD40_repeat_dom_sf"/>
</dbReference>
<accession>A0A3D8QP46</accession>
<evidence type="ECO:0000256" key="2">
    <source>
        <dbReference type="SAM" id="MobiDB-lite"/>
    </source>
</evidence>
<evidence type="ECO:0000256" key="1">
    <source>
        <dbReference type="ARBA" id="ARBA00022737"/>
    </source>
</evidence>
<comment type="caution">
    <text evidence="4">The sequence shown here is derived from an EMBL/GenBank/DDBJ whole genome shotgun (WGS) entry which is preliminary data.</text>
</comment>
<dbReference type="Proteomes" id="UP000256645">
    <property type="component" value="Unassembled WGS sequence"/>
</dbReference>
<sequence>MIRRSSSRSEPPTTAPSSEPITVSKCHDVTNNPLGLSVVWSPDDSPSVNIVFVHGLGGKSMGTWAAGGKPSLFWPKEFLSLEPVIQTARVLTFGYYADFRTSAPKNFLNIEDFAFRLLSDLKLGQDAGNNNLNIGEVPLIFIVHSMGGLVVKKAYVHGSDDNKFQEIIHSTGGIMFLSTPHQGSDLAKLLNYVLKMILPGRSSKKFISELKENSPALSEMNERFRDLSKDLSIFSFYETIAMTKYIFKKLILKKKSSILGDEMAIPLYADHRDTARFSSINDANYVSVRNVLKSLVHTLGFQKAYMRVSERRSRIQTWLAIQESPEDDYLHFHQQRTLGSCDWILTDGMFLSWLQDFAPRPRIIWFYGDPGTGKSVLTSRIIEYIRDERRFNCQFVFFQYGVDSKRSPLYLLRSLAYQAAYQFPEFERQLATLDHLSYQTQSVIWHEVFRKVFFRLPFNCPLYWVIDAADECTDQPSMMSLFKDLQKFPIPLRILFISCWTKSLSDGFKELPSKIKFDSHEILANGMDIAKFVELEFRKKNWNGKAKTKQAVLEKVLELAEGNFLWASLMVTEILRCHTEAEVTMALESLSPDLAQRYNRIYTELQCSWKEGERELAKLFLTWAAFSRFPLTVKALSRAVEPRFGKLLDPLSSLSQVCGNFVKIDGKSRVLLVHHHTTYKYLTRPENHEPLIASTESHTIMLRRCLEVLSDSSLKLQEGLIAPDSLIFYAATSWSYHLAASGSPLAKGVLHQLLRFLSSESVLTWICMLARGAELTKLLHASNALRDYARMNENDPSMKLVLYETNSERTLELWAAEFVKVHARFGECLLEHPTSIYKLITPFCPADSIISKLHARTTAEDQLSQIVVTGSTKGGWGDCLTTHVIERELRSCMIVCTGLYFAVLTSSLDGSVYIFHTKGRGEAKRITHDEPVLAVHFSNSGSLIATYGLSTTKVWDVATLQELYAFDNPSGVSILAIGFEVDDKSMLICSGDRRVRRAFLHDKERNWYSVGSILQSTDHDIASRAPNCASFNQDCTLLAVAYRGCPTSIWNISTQQLAGKFERTSRCESTDVIQMGWSAISGHVVGTYVDGSIFKTHPSDLNQVHIVEADATIVRCSPTGKFLVSNDDSGSLNIWTFDDLALLYHLPGKSTIIDLAVSADGKRIYGLQGYYCTVWEPDSLIRLAESDESTLGSSTISVDSSEAPDNFQNFTEMSDSIEAFAVGKTTSMYCVGRPNGAVSVFKRTRESLATIAATGIPIEHIGLSGNEEIMAVVDVSTRLYVRSIDKASGVLGTIFEERIGDPVQQILFNKAGNLILVVTRDSLRVWSLQKSPTMIDHMSLDKDYHWINDPVKDGFILGFGQYDVRKVRWDNLRSGYVLRLNITGSFSTSTDTTALSQELSLTRSNPPVAQKVRKALVSRNGSLILLHMSANHRRRKDFLILRTSDIQSVAGNESSAITVAPLAQSLQEKIDRPLDFFSADVFARNKNRRSRGMNSDDTRLAFINNKGWLCSVNFDGIGQTETIMKHLYFPQDWLNTDSLEMAQVLGGGDVYWPKDGEVRIISNWFTSAWA</sequence>
<dbReference type="SMART" id="SM00320">
    <property type="entry name" value="WD40"/>
    <property type="match status" value="3"/>
</dbReference>
<dbReference type="Gene3D" id="3.40.50.1820">
    <property type="entry name" value="alpha/beta hydrolase"/>
    <property type="match status" value="1"/>
</dbReference>
<dbReference type="Pfam" id="PF24883">
    <property type="entry name" value="NPHP3_N"/>
    <property type="match status" value="1"/>
</dbReference>
<keyword evidence="1" id="KW-0677">Repeat</keyword>
<organism evidence="4 5">
    <name type="scientific">Coleophoma cylindrospora</name>
    <dbReference type="NCBI Taxonomy" id="1849047"/>
    <lineage>
        <taxon>Eukaryota</taxon>
        <taxon>Fungi</taxon>
        <taxon>Dikarya</taxon>
        <taxon>Ascomycota</taxon>
        <taxon>Pezizomycotina</taxon>
        <taxon>Leotiomycetes</taxon>
        <taxon>Helotiales</taxon>
        <taxon>Dermateaceae</taxon>
        <taxon>Coleophoma</taxon>
    </lineage>
</organism>
<feature type="compositionally biased region" description="Low complexity" evidence="2">
    <location>
        <begin position="8"/>
        <end position="20"/>
    </location>
</feature>
<evidence type="ECO:0000259" key="3">
    <source>
        <dbReference type="Pfam" id="PF24883"/>
    </source>
</evidence>
<name>A0A3D8QP46_9HELO</name>
<dbReference type="InterPro" id="IPR001680">
    <property type="entry name" value="WD40_rpt"/>
</dbReference>
<dbReference type="EMBL" id="PDLM01000013">
    <property type="protein sequence ID" value="RDW63575.1"/>
    <property type="molecule type" value="Genomic_DNA"/>
</dbReference>
<feature type="domain" description="Nephrocystin 3-like N-terminal" evidence="3">
    <location>
        <begin position="339"/>
        <end position="498"/>
    </location>
</feature>
<evidence type="ECO:0000313" key="4">
    <source>
        <dbReference type="EMBL" id="RDW63575.1"/>
    </source>
</evidence>
<feature type="region of interest" description="Disordered" evidence="2">
    <location>
        <begin position="1"/>
        <end position="24"/>
    </location>
</feature>
<dbReference type="InterPro" id="IPR056884">
    <property type="entry name" value="NPHP3-like_N"/>
</dbReference>
<dbReference type="InterPro" id="IPR027417">
    <property type="entry name" value="P-loop_NTPase"/>
</dbReference>
<dbReference type="Gene3D" id="2.130.10.10">
    <property type="entry name" value="YVTN repeat-like/Quinoprotein amine dehydrogenase"/>
    <property type="match status" value="2"/>
</dbReference>
<evidence type="ECO:0000313" key="5">
    <source>
        <dbReference type="Proteomes" id="UP000256645"/>
    </source>
</evidence>
<dbReference type="SUPFAM" id="SSF53474">
    <property type="entry name" value="alpha/beta-Hydrolases"/>
    <property type="match status" value="1"/>
</dbReference>
<dbReference type="InterPro" id="IPR015943">
    <property type="entry name" value="WD40/YVTN_repeat-like_dom_sf"/>
</dbReference>
<dbReference type="PANTHER" id="PTHR10039:SF16">
    <property type="entry name" value="GPI INOSITOL-DEACYLASE"/>
    <property type="match status" value="1"/>
</dbReference>
<dbReference type="SUPFAM" id="SSF50978">
    <property type="entry name" value="WD40 repeat-like"/>
    <property type="match status" value="2"/>
</dbReference>
<gene>
    <name evidence="4" type="ORF">BP6252_11120</name>
</gene>